<sequence length="362" mass="41188">MKKIFLFFLIWRIGLFLIAFISPLFIPNFGARFPYFEERLVSSGFPHFIWSFGNFDGVHYLGIAQNGYAFQFTQVFFPFYPILIKLLSYLTFGNFLVSGLLISNLAFFGGLVLFFKLVKNVYNEKIAFWSCLFLLTFPTSFYFGAVYTEGLFFLLIISAFYLLYKNKVILASIIGSFASLTRLAGLFLVPSLMLKKDFKSLIPVLIVPLGFLAYVTYLQIEFNNPLYFLSAQSIFGQERSTSGIILLPQVFWRYIKILATTNGLVLANAVFEMLATIFALSLLVIGFNKIKTEWLVFSLIAVLVPTLTGTFTSMPRYILVAFPIYIMLALVKSTIAKSLILFVFFSLLIISTILFAQGYWVA</sequence>
<comment type="pathway">
    <text evidence="2">Glycolipid biosynthesis; glycosylphosphatidylinositol-anchor biosynthesis.</text>
</comment>
<dbReference type="GO" id="GO:0000009">
    <property type="term" value="F:alpha-1,6-mannosyltransferase activity"/>
    <property type="evidence" value="ECO:0007669"/>
    <property type="project" value="InterPro"/>
</dbReference>
<feature type="transmembrane region" description="Helical" evidence="10">
    <location>
        <begin position="86"/>
        <end position="114"/>
    </location>
</feature>
<evidence type="ECO:0000256" key="2">
    <source>
        <dbReference type="ARBA" id="ARBA00004687"/>
    </source>
</evidence>
<gene>
    <name evidence="11" type="ORF">A2165_01990</name>
</gene>
<evidence type="ECO:0000313" key="12">
    <source>
        <dbReference type="Proteomes" id="UP000179252"/>
    </source>
</evidence>
<evidence type="ECO:0000256" key="3">
    <source>
        <dbReference type="ARBA" id="ARBA00022502"/>
    </source>
</evidence>
<accession>A0A1F5FU31</accession>
<proteinExistence type="predicted"/>
<keyword evidence="5" id="KW-0808">Transferase</keyword>
<dbReference type="PANTHER" id="PTHR12468">
    <property type="entry name" value="GPI MANNOSYLTRANSFERASE 2"/>
    <property type="match status" value="1"/>
</dbReference>
<evidence type="ECO:0000313" key="11">
    <source>
        <dbReference type="EMBL" id="OGD83126.1"/>
    </source>
</evidence>
<keyword evidence="7" id="KW-0256">Endoplasmic reticulum</keyword>
<dbReference type="GO" id="GO:0016020">
    <property type="term" value="C:membrane"/>
    <property type="evidence" value="ECO:0007669"/>
    <property type="project" value="GOC"/>
</dbReference>
<name>A0A1F5FU31_9BACT</name>
<dbReference type="UniPathway" id="UPA00196"/>
<feature type="transmembrane region" description="Helical" evidence="10">
    <location>
        <begin position="264"/>
        <end position="287"/>
    </location>
</feature>
<evidence type="ECO:0000256" key="7">
    <source>
        <dbReference type="ARBA" id="ARBA00022824"/>
    </source>
</evidence>
<evidence type="ECO:0000256" key="1">
    <source>
        <dbReference type="ARBA" id="ARBA00004477"/>
    </source>
</evidence>
<keyword evidence="4" id="KW-0328">Glycosyltransferase</keyword>
<keyword evidence="9 10" id="KW-0472">Membrane</keyword>
<keyword evidence="8 10" id="KW-1133">Transmembrane helix</keyword>
<keyword evidence="6 10" id="KW-0812">Transmembrane</keyword>
<dbReference type="Pfam" id="PF04188">
    <property type="entry name" value="Mannosyl_trans2"/>
    <property type="match status" value="1"/>
</dbReference>
<feature type="transmembrane region" description="Helical" evidence="10">
    <location>
        <begin position="339"/>
        <end position="360"/>
    </location>
</feature>
<keyword evidence="3" id="KW-0337">GPI-anchor biosynthesis</keyword>
<feature type="transmembrane region" description="Helical" evidence="10">
    <location>
        <begin position="201"/>
        <end position="220"/>
    </location>
</feature>
<feature type="transmembrane region" description="Helical" evidence="10">
    <location>
        <begin position="294"/>
        <end position="311"/>
    </location>
</feature>
<evidence type="ECO:0008006" key="13">
    <source>
        <dbReference type="Google" id="ProtNLM"/>
    </source>
</evidence>
<dbReference type="GO" id="GO:0031501">
    <property type="term" value="C:mannosyltransferase complex"/>
    <property type="evidence" value="ECO:0007669"/>
    <property type="project" value="TreeGrafter"/>
</dbReference>
<evidence type="ECO:0000256" key="6">
    <source>
        <dbReference type="ARBA" id="ARBA00022692"/>
    </source>
</evidence>
<comment type="subcellular location">
    <subcellularLocation>
        <location evidence="1">Endoplasmic reticulum membrane</location>
        <topology evidence="1">Multi-pass membrane protein</topology>
    </subcellularLocation>
</comment>
<dbReference type="PANTHER" id="PTHR12468:SF2">
    <property type="entry name" value="GPI MANNOSYLTRANSFERASE 2"/>
    <property type="match status" value="1"/>
</dbReference>
<organism evidence="11 12">
    <name type="scientific">Candidatus Curtissbacteria bacterium RBG_13_40_7</name>
    <dbReference type="NCBI Taxonomy" id="1797706"/>
    <lineage>
        <taxon>Bacteria</taxon>
        <taxon>Candidatus Curtissiibacteriota</taxon>
    </lineage>
</organism>
<evidence type="ECO:0000256" key="9">
    <source>
        <dbReference type="ARBA" id="ARBA00023136"/>
    </source>
</evidence>
<reference evidence="11 12" key="1">
    <citation type="journal article" date="2016" name="Nat. Commun.">
        <title>Thousands of microbial genomes shed light on interconnected biogeochemical processes in an aquifer system.</title>
        <authorList>
            <person name="Anantharaman K."/>
            <person name="Brown C.T."/>
            <person name="Hug L.A."/>
            <person name="Sharon I."/>
            <person name="Castelle C.J."/>
            <person name="Probst A.J."/>
            <person name="Thomas B.C."/>
            <person name="Singh A."/>
            <person name="Wilkins M.J."/>
            <person name="Karaoz U."/>
            <person name="Brodie E.L."/>
            <person name="Williams K.H."/>
            <person name="Hubbard S.S."/>
            <person name="Banfield J.F."/>
        </authorList>
    </citation>
    <scope>NUCLEOTIDE SEQUENCE [LARGE SCALE GENOMIC DNA]</scope>
</reference>
<dbReference type="EMBL" id="MFAU01000059">
    <property type="protein sequence ID" value="OGD83126.1"/>
    <property type="molecule type" value="Genomic_DNA"/>
</dbReference>
<dbReference type="Proteomes" id="UP000179252">
    <property type="component" value="Unassembled WGS sequence"/>
</dbReference>
<feature type="transmembrane region" description="Helical" evidence="10">
    <location>
        <begin position="5"/>
        <end position="26"/>
    </location>
</feature>
<evidence type="ECO:0000256" key="4">
    <source>
        <dbReference type="ARBA" id="ARBA00022676"/>
    </source>
</evidence>
<dbReference type="GO" id="GO:0006506">
    <property type="term" value="P:GPI anchor biosynthetic process"/>
    <property type="evidence" value="ECO:0007669"/>
    <property type="project" value="UniProtKB-UniPathway"/>
</dbReference>
<feature type="transmembrane region" description="Helical" evidence="10">
    <location>
        <begin position="168"/>
        <end position="189"/>
    </location>
</feature>
<evidence type="ECO:0000256" key="5">
    <source>
        <dbReference type="ARBA" id="ARBA00022679"/>
    </source>
</evidence>
<evidence type="ECO:0000256" key="8">
    <source>
        <dbReference type="ARBA" id="ARBA00022989"/>
    </source>
</evidence>
<comment type="caution">
    <text evidence="11">The sequence shown here is derived from an EMBL/GenBank/DDBJ whole genome shotgun (WGS) entry which is preliminary data.</text>
</comment>
<dbReference type="GO" id="GO:0004376">
    <property type="term" value="F:GPI mannosyltransferase activity"/>
    <property type="evidence" value="ECO:0007669"/>
    <property type="project" value="InterPro"/>
</dbReference>
<evidence type="ECO:0000256" key="10">
    <source>
        <dbReference type="SAM" id="Phobius"/>
    </source>
</evidence>
<protein>
    <recommendedName>
        <fullName evidence="13">Glycosyltransferase RgtA/B/C/D-like domain-containing protein</fullName>
    </recommendedName>
</protein>
<dbReference type="AlphaFoldDB" id="A0A1F5FU31"/>
<dbReference type="InterPro" id="IPR007315">
    <property type="entry name" value="PIG-V/Gpi18"/>
</dbReference>